<dbReference type="InterPro" id="IPR012506">
    <property type="entry name" value="TMEM86B-like"/>
</dbReference>
<keyword evidence="4 6" id="KW-1133">Transmembrane helix</keyword>
<comment type="similarity">
    <text evidence="2">Belongs to the TMEM86 family.</text>
</comment>
<evidence type="ECO:0000313" key="8">
    <source>
        <dbReference type="Proteomes" id="UP001500571"/>
    </source>
</evidence>
<dbReference type="Pfam" id="PF07947">
    <property type="entry name" value="YhhN"/>
    <property type="match status" value="1"/>
</dbReference>
<reference evidence="8" key="1">
    <citation type="journal article" date="2019" name="Int. J. Syst. Evol. Microbiol.">
        <title>The Global Catalogue of Microorganisms (GCM) 10K type strain sequencing project: providing services to taxonomists for standard genome sequencing and annotation.</title>
        <authorList>
            <consortium name="The Broad Institute Genomics Platform"/>
            <consortium name="The Broad Institute Genome Sequencing Center for Infectious Disease"/>
            <person name="Wu L."/>
            <person name="Ma J."/>
        </authorList>
    </citation>
    <scope>NUCLEOTIDE SEQUENCE [LARGE SCALE GENOMIC DNA]</scope>
    <source>
        <strain evidence="8">JCM 15309</strain>
    </source>
</reference>
<dbReference type="EMBL" id="BAAAPB010000002">
    <property type="protein sequence ID" value="GAA1965357.1"/>
    <property type="molecule type" value="Genomic_DNA"/>
</dbReference>
<evidence type="ECO:0000313" key="7">
    <source>
        <dbReference type="EMBL" id="GAA1965357.1"/>
    </source>
</evidence>
<dbReference type="PANTHER" id="PTHR31885:SF6">
    <property type="entry name" value="GH04784P"/>
    <property type="match status" value="1"/>
</dbReference>
<keyword evidence="3 6" id="KW-0812">Transmembrane</keyword>
<dbReference type="PANTHER" id="PTHR31885">
    <property type="entry name" value="GH04784P"/>
    <property type="match status" value="1"/>
</dbReference>
<evidence type="ECO:0000256" key="5">
    <source>
        <dbReference type="ARBA" id="ARBA00023136"/>
    </source>
</evidence>
<evidence type="ECO:0000256" key="2">
    <source>
        <dbReference type="ARBA" id="ARBA00007375"/>
    </source>
</evidence>
<feature type="transmembrane region" description="Helical" evidence="6">
    <location>
        <begin position="189"/>
        <end position="207"/>
    </location>
</feature>
<feature type="transmembrane region" description="Helical" evidence="6">
    <location>
        <begin position="80"/>
        <end position="98"/>
    </location>
</feature>
<dbReference type="RefSeq" id="WP_344045499.1">
    <property type="nucleotide sequence ID" value="NZ_BAAAPB010000002.1"/>
</dbReference>
<comment type="caution">
    <text evidence="7">The sequence shown here is derived from an EMBL/GenBank/DDBJ whole genome shotgun (WGS) entry which is preliminary data.</text>
</comment>
<feature type="transmembrane region" description="Helical" evidence="6">
    <location>
        <begin position="119"/>
        <end position="152"/>
    </location>
</feature>
<dbReference type="Proteomes" id="UP001500571">
    <property type="component" value="Unassembled WGS sequence"/>
</dbReference>
<sequence>MRRALLAPYLVVTALHLTCDAAGWDTLASVTQVLLMPALALFLVASARQPTRLVRLTRWALLFSWLGDSVPRLLDGDAAFGAMLGCFLVAQVCYIRGFRPYADRSVLRVRRAALAPYAVALLVLLGLCVPAAGVLAPAVVVYGCCLAVMAVLATGVNPLTWAGGTIFMVSDSLIAMDAFDVWTQPGHDFWVMATYCLAQLLLVLGVLREASPETGQAAGHHPSVVPAG</sequence>
<evidence type="ECO:0000256" key="6">
    <source>
        <dbReference type="SAM" id="Phobius"/>
    </source>
</evidence>
<evidence type="ECO:0000256" key="3">
    <source>
        <dbReference type="ARBA" id="ARBA00022692"/>
    </source>
</evidence>
<protein>
    <submittedName>
        <fullName evidence="7">Lysoplasmalogenase family protein</fullName>
    </submittedName>
</protein>
<keyword evidence="8" id="KW-1185">Reference proteome</keyword>
<evidence type="ECO:0000256" key="1">
    <source>
        <dbReference type="ARBA" id="ARBA00004141"/>
    </source>
</evidence>
<proteinExistence type="inferred from homology"/>
<evidence type="ECO:0000256" key="4">
    <source>
        <dbReference type="ARBA" id="ARBA00022989"/>
    </source>
</evidence>
<keyword evidence="5 6" id="KW-0472">Membrane</keyword>
<name>A0ABP5CQK1_9ACTN</name>
<organism evidence="7 8">
    <name type="scientific">Nocardioides panacihumi</name>
    <dbReference type="NCBI Taxonomy" id="400774"/>
    <lineage>
        <taxon>Bacteria</taxon>
        <taxon>Bacillati</taxon>
        <taxon>Actinomycetota</taxon>
        <taxon>Actinomycetes</taxon>
        <taxon>Propionibacteriales</taxon>
        <taxon>Nocardioidaceae</taxon>
        <taxon>Nocardioides</taxon>
    </lineage>
</organism>
<comment type="subcellular location">
    <subcellularLocation>
        <location evidence="1">Membrane</location>
        <topology evidence="1">Multi-pass membrane protein</topology>
    </subcellularLocation>
</comment>
<gene>
    <name evidence="7" type="ORF">GCM10009798_27060</name>
</gene>
<accession>A0ABP5CQK1</accession>
<feature type="transmembrane region" description="Helical" evidence="6">
    <location>
        <begin position="29"/>
        <end position="47"/>
    </location>
</feature>